<name>A0A1R3JN89_9ROSI</name>
<organism evidence="2 3">
    <name type="scientific">Corchorus olitorius</name>
    <dbReference type="NCBI Taxonomy" id="93759"/>
    <lineage>
        <taxon>Eukaryota</taxon>
        <taxon>Viridiplantae</taxon>
        <taxon>Streptophyta</taxon>
        <taxon>Embryophyta</taxon>
        <taxon>Tracheophyta</taxon>
        <taxon>Spermatophyta</taxon>
        <taxon>Magnoliopsida</taxon>
        <taxon>eudicotyledons</taxon>
        <taxon>Gunneridae</taxon>
        <taxon>Pentapetalae</taxon>
        <taxon>rosids</taxon>
        <taxon>malvids</taxon>
        <taxon>Malvales</taxon>
        <taxon>Malvaceae</taxon>
        <taxon>Grewioideae</taxon>
        <taxon>Apeibeae</taxon>
        <taxon>Corchorus</taxon>
    </lineage>
</organism>
<feature type="domain" description="LRAT" evidence="1">
    <location>
        <begin position="15"/>
        <end position="160"/>
    </location>
</feature>
<evidence type="ECO:0000313" key="3">
    <source>
        <dbReference type="Proteomes" id="UP000187203"/>
    </source>
</evidence>
<sequence>MAVRGDTLNPGDHIYSYRHTHIFSHHGIYVGKGTVTNLNNEEVEINDAVIHFMGSGKYNNINPCEKCGHIHGRTTGVVITCLDCFLQGHELHLYQYDVSTLRFKRKGTCSTKTCKAAKEVIETAFEVLKNQSFGKSYNLFFNNCEDFATCCKTGKARSNQVAGHGLIGLVVYKVAKVIYKGITKD</sequence>
<proteinExistence type="predicted"/>
<dbReference type="InterPro" id="IPR007053">
    <property type="entry name" value="LRAT_dom"/>
</dbReference>
<comment type="caution">
    <text evidence="2">The sequence shown here is derived from an EMBL/GenBank/DDBJ whole genome shotgun (WGS) entry which is preliminary data.</text>
</comment>
<dbReference type="Gene3D" id="3.90.1720.10">
    <property type="entry name" value="endopeptidase domain like (from Nostoc punctiforme)"/>
    <property type="match status" value="1"/>
</dbReference>
<dbReference type="PROSITE" id="PS51934">
    <property type="entry name" value="LRAT"/>
    <property type="match status" value="1"/>
</dbReference>
<keyword evidence="3" id="KW-1185">Reference proteome</keyword>
<dbReference type="PANTHER" id="PTHR46137">
    <property type="entry name" value="OS05G0310600 PROTEIN"/>
    <property type="match status" value="1"/>
</dbReference>
<dbReference type="PANTHER" id="PTHR46137:SF10">
    <property type="entry name" value="LRAT DOMAIN-CONTAINING PROTEIN"/>
    <property type="match status" value="1"/>
</dbReference>
<reference evidence="3" key="1">
    <citation type="submission" date="2013-09" db="EMBL/GenBank/DDBJ databases">
        <title>Corchorus olitorius genome sequencing.</title>
        <authorList>
            <person name="Alam M."/>
            <person name="Haque M.S."/>
            <person name="Islam M.S."/>
            <person name="Emdad E.M."/>
            <person name="Islam M.M."/>
            <person name="Ahmed B."/>
            <person name="Halim A."/>
            <person name="Hossen Q.M.M."/>
            <person name="Hossain M.Z."/>
            <person name="Ahmed R."/>
            <person name="Khan M.M."/>
            <person name="Islam R."/>
            <person name="Rashid M.M."/>
            <person name="Khan S.A."/>
            <person name="Rahman M.S."/>
            <person name="Alam M."/>
            <person name="Yahiya A.S."/>
            <person name="Khan M.S."/>
            <person name="Azam M.S."/>
            <person name="Haque T."/>
            <person name="Lashkar M.Z.H."/>
            <person name="Akhand A.I."/>
            <person name="Morshed G."/>
            <person name="Roy S."/>
            <person name="Uddin K.S."/>
            <person name="Rabeya T."/>
            <person name="Hossain A.S."/>
            <person name="Chowdhury A."/>
            <person name="Snigdha A.R."/>
            <person name="Mortoza M.S."/>
            <person name="Matin S.A."/>
            <person name="Hoque S.M.E."/>
            <person name="Islam M.K."/>
            <person name="Roy D.K."/>
            <person name="Haider R."/>
            <person name="Moosa M.M."/>
            <person name="Elias S.M."/>
            <person name="Hasan A.M."/>
            <person name="Jahan S."/>
            <person name="Shafiuddin M."/>
            <person name="Mahmood N."/>
            <person name="Shommy N.S."/>
        </authorList>
    </citation>
    <scope>NUCLEOTIDE SEQUENCE [LARGE SCALE GENOMIC DNA]</scope>
    <source>
        <strain evidence="3">cv. O-4</strain>
    </source>
</reference>
<dbReference type="EMBL" id="AWUE01015670">
    <property type="protein sequence ID" value="OMO96261.1"/>
    <property type="molecule type" value="Genomic_DNA"/>
</dbReference>
<dbReference type="AlphaFoldDB" id="A0A1R3JN89"/>
<gene>
    <name evidence="2" type="ORF">COLO4_15389</name>
</gene>
<dbReference type="Proteomes" id="UP000187203">
    <property type="component" value="Unassembled WGS sequence"/>
</dbReference>
<dbReference type="Pfam" id="PF04970">
    <property type="entry name" value="LRAT"/>
    <property type="match status" value="1"/>
</dbReference>
<dbReference type="STRING" id="93759.A0A1R3JN89"/>
<evidence type="ECO:0000259" key="1">
    <source>
        <dbReference type="PROSITE" id="PS51934"/>
    </source>
</evidence>
<accession>A0A1R3JN89</accession>
<protein>
    <recommendedName>
        <fullName evidence="1">LRAT domain-containing protein</fullName>
    </recommendedName>
</protein>
<evidence type="ECO:0000313" key="2">
    <source>
        <dbReference type="EMBL" id="OMO96261.1"/>
    </source>
</evidence>
<dbReference type="OrthoDB" id="421951at2759"/>